<dbReference type="Pfam" id="PF01434">
    <property type="entry name" value="Peptidase_M41"/>
    <property type="match status" value="1"/>
</dbReference>
<dbReference type="InterPro" id="IPR000642">
    <property type="entry name" value="Peptidase_M41"/>
</dbReference>
<evidence type="ECO:0000256" key="1">
    <source>
        <dbReference type="ARBA" id="ARBA00010550"/>
    </source>
</evidence>
<keyword evidence="5" id="KW-1185">Reference proteome</keyword>
<dbReference type="GO" id="GO:0005524">
    <property type="term" value="F:ATP binding"/>
    <property type="evidence" value="ECO:0007669"/>
    <property type="project" value="InterPro"/>
</dbReference>
<dbReference type="PANTHER" id="PTHR23076:SF37">
    <property type="entry name" value="ATP-DEPENDENT ZINC METALLOPROTEASE FTSH 4, MITOCHONDRIAL"/>
    <property type="match status" value="1"/>
</dbReference>
<feature type="domain" description="AAA ATPase AAA+ lid" evidence="3">
    <location>
        <begin position="12"/>
        <end position="53"/>
    </location>
</feature>
<dbReference type="GO" id="GO:0004222">
    <property type="term" value="F:metalloendopeptidase activity"/>
    <property type="evidence" value="ECO:0007669"/>
    <property type="project" value="InterPro"/>
</dbReference>
<dbReference type="GO" id="GO:0006508">
    <property type="term" value="P:proteolysis"/>
    <property type="evidence" value="ECO:0007669"/>
    <property type="project" value="InterPro"/>
</dbReference>
<dbReference type="Gene3D" id="1.10.8.60">
    <property type="match status" value="1"/>
</dbReference>
<dbReference type="PANTHER" id="PTHR23076">
    <property type="entry name" value="METALLOPROTEASE M41 FTSH"/>
    <property type="match status" value="1"/>
</dbReference>
<evidence type="ECO:0000313" key="4">
    <source>
        <dbReference type="EMBL" id="GLC58881.1"/>
    </source>
</evidence>
<dbReference type="EMBL" id="BRXU01000025">
    <property type="protein sequence ID" value="GLC58881.1"/>
    <property type="molecule type" value="Genomic_DNA"/>
</dbReference>
<gene>
    <name evidence="4" type="primary">PLESTB002110</name>
    <name evidence="4" type="ORF">PLESTB_001412900</name>
</gene>
<dbReference type="Proteomes" id="UP001165080">
    <property type="component" value="Unassembled WGS sequence"/>
</dbReference>
<dbReference type="InterPro" id="IPR041569">
    <property type="entry name" value="AAA_lid_3"/>
</dbReference>
<dbReference type="SUPFAM" id="SSF140990">
    <property type="entry name" value="FtsH protease domain-like"/>
    <property type="match status" value="1"/>
</dbReference>
<dbReference type="AlphaFoldDB" id="A0A9W6BWK9"/>
<feature type="domain" description="Peptidase M41" evidence="2">
    <location>
        <begin position="73"/>
        <end position="273"/>
    </location>
</feature>
<evidence type="ECO:0000259" key="2">
    <source>
        <dbReference type="Pfam" id="PF01434"/>
    </source>
</evidence>
<dbReference type="Gene3D" id="1.20.58.760">
    <property type="entry name" value="Peptidase M41"/>
    <property type="match status" value="1"/>
</dbReference>
<organism evidence="4 5">
    <name type="scientific">Pleodorina starrii</name>
    <dbReference type="NCBI Taxonomy" id="330485"/>
    <lineage>
        <taxon>Eukaryota</taxon>
        <taxon>Viridiplantae</taxon>
        <taxon>Chlorophyta</taxon>
        <taxon>core chlorophytes</taxon>
        <taxon>Chlorophyceae</taxon>
        <taxon>CS clade</taxon>
        <taxon>Chlamydomonadales</taxon>
        <taxon>Volvocaceae</taxon>
        <taxon>Pleodorina</taxon>
    </lineage>
</organism>
<dbReference type="GO" id="GO:0045037">
    <property type="term" value="P:protein import into chloroplast stroma"/>
    <property type="evidence" value="ECO:0007669"/>
    <property type="project" value="TreeGrafter"/>
</dbReference>
<dbReference type="InterPro" id="IPR037219">
    <property type="entry name" value="Peptidase_M41-like"/>
</dbReference>
<name>A0A9W6BWK9_9CHLO</name>
<protein>
    <submittedName>
        <fullName evidence="4">Uncharacterized protein</fullName>
    </submittedName>
</protein>
<dbReference type="GO" id="GO:0009507">
    <property type="term" value="C:chloroplast"/>
    <property type="evidence" value="ECO:0007669"/>
    <property type="project" value="TreeGrafter"/>
</dbReference>
<sequence>VHLRDKPVSTEIDYVSLASLMGGMSGAQIAGVANTACFLASREGREEVGQTDLVAAIEQAKYGRTYDQSRFVGAARKRRFAVMEAGISLAATLLPAIEPVEYVTIVPSLRSPLGRTVLKPHVGRYTTGVWTYRYLREQLLVALAGRAAEEVVLGREELSSLNQHRLQFARQIAFKIMNSGMSEHPDYEHIRGLGQNYFDPSSEPGRFTQYTVTLDSNQTRSEAVDMDMEVEARLNGSYREVLSMLKRNRAALDALVEALLAREKLPGEEVVEVVEALGHPSDLEHRAKWAEHQLL</sequence>
<evidence type="ECO:0000259" key="3">
    <source>
        <dbReference type="Pfam" id="PF17862"/>
    </source>
</evidence>
<reference evidence="4 5" key="1">
    <citation type="journal article" date="2023" name="Commun. Biol.">
        <title>Reorganization of the ancestral sex-determining regions during the evolution of trioecy in Pleodorina starrii.</title>
        <authorList>
            <person name="Takahashi K."/>
            <person name="Suzuki S."/>
            <person name="Kawai-Toyooka H."/>
            <person name="Yamamoto K."/>
            <person name="Hamaji T."/>
            <person name="Ootsuki R."/>
            <person name="Yamaguchi H."/>
            <person name="Kawachi M."/>
            <person name="Higashiyama T."/>
            <person name="Nozaki H."/>
        </authorList>
    </citation>
    <scope>NUCLEOTIDE SEQUENCE [LARGE SCALE GENOMIC DNA]</scope>
    <source>
        <strain evidence="4 5">NIES-4479</strain>
    </source>
</reference>
<accession>A0A9W6BWK9</accession>
<proteinExistence type="inferred from homology"/>
<evidence type="ECO:0000313" key="5">
    <source>
        <dbReference type="Proteomes" id="UP001165080"/>
    </source>
</evidence>
<feature type="non-terminal residue" evidence="4">
    <location>
        <position position="1"/>
    </location>
</feature>
<dbReference type="Pfam" id="PF17862">
    <property type="entry name" value="AAA_lid_3"/>
    <property type="match status" value="1"/>
</dbReference>
<dbReference type="GO" id="GO:0004176">
    <property type="term" value="F:ATP-dependent peptidase activity"/>
    <property type="evidence" value="ECO:0007669"/>
    <property type="project" value="InterPro"/>
</dbReference>
<comment type="caution">
    <text evidence="4">The sequence shown here is derived from an EMBL/GenBank/DDBJ whole genome shotgun (WGS) entry which is preliminary data.</text>
</comment>
<comment type="similarity">
    <text evidence="1">In the N-terminal section; belongs to the AAA ATPase family.</text>
</comment>